<dbReference type="PANTHER" id="PTHR43135:SF3">
    <property type="entry name" value="ALPHA-D-RIBOSE 1-METHYLPHOSPHONATE 5-TRIPHOSPHATE DIPHOSPHATASE"/>
    <property type="match status" value="1"/>
</dbReference>
<accession>A0AA52EWP0</accession>
<dbReference type="InterPro" id="IPR006680">
    <property type="entry name" value="Amidohydro-rel"/>
</dbReference>
<proteinExistence type="predicted"/>
<name>A0AA52EWP0_9BACT</name>
<dbReference type="SUPFAM" id="SSF51556">
    <property type="entry name" value="Metallo-dependent hydrolases"/>
    <property type="match status" value="1"/>
</dbReference>
<dbReference type="Gene3D" id="3.20.20.140">
    <property type="entry name" value="Metal-dependent hydrolases"/>
    <property type="match status" value="2"/>
</dbReference>
<dbReference type="AlphaFoldDB" id="A0AA52EWP0"/>
<dbReference type="InterPro" id="IPR011059">
    <property type="entry name" value="Metal-dep_hydrolase_composite"/>
</dbReference>
<dbReference type="PANTHER" id="PTHR43135">
    <property type="entry name" value="ALPHA-D-RIBOSE 1-METHYLPHOSPHONATE 5-TRIPHOSPHATE DIPHOSPHATASE"/>
    <property type="match status" value="1"/>
</dbReference>
<feature type="domain" description="Amidohydrolase-related" evidence="1">
    <location>
        <begin position="381"/>
        <end position="493"/>
    </location>
</feature>
<dbReference type="Pfam" id="PF01979">
    <property type="entry name" value="Amidohydro_1"/>
    <property type="match status" value="2"/>
</dbReference>
<dbReference type="EMBL" id="CP129968">
    <property type="protein sequence ID" value="WNB18050.1"/>
    <property type="molecule type" value="Genomic_DNA"/>
</dbReference>
<dbReference type="InterPro" id="IPR032466">
    <property type="entry name" value="Metal_Hydrolase"/>
</dbReference>
<protein>
    <submittedName>
        <fullName evidence="2">Amidohydrolase family protein</fullName>
    </submittedName>
</protein>
<sequence>MRKTLLILIAVFIQTALWAQIEKAPERTEGEGPWPQLIIRGVTLINGNGAPPLGPVDIVVEQNKIVKIETVGYPGVEIKDENRPKLKEGGKELDASGMYLMPGFIDMHGHIGGESQGTSAEYVFKLWMGHGITTIRDPSAGNGLDWVLEHKRKSAANKITAPRILAYTAFGQGSDEPISTPAMAREWVQQNAKNGADGIKFFGAAPEIMQAAIEENKKLGLRSAMHHAQLDVARWNVLNSARAGLTSMEHWYGLPEAMFTDKTVQHYPLDYNYNNEQHRFAEAGKLWEQAAPPYSDKWNSVMNELIDLDFTIDPTFNIYEASRDLMRTSRAEWHDDYTLPSLWEFYQPSMVSHGSYWHYWGTEEETAWRNNYKLWMTFVNEYKNRGGRVTTGSDSGFIFQLYGFAYIREMELLREAGFHPLEIMMSSTLNGAEALGMADKIGTVEVGKLADFVIVEENPLENLKVLYGTGAIKLTEYNEVVRVGGVKYTIKDGIIYDAQKLLEDVKQMVAEEKEKTGYEIKQPGMK</sequence>
<reference evidence="2" key="1">
    <citation type="submission" date="2023-08" db="EMBL/GenBank/DDBJ databases">
        <title>Comparative genomics and taxonomic characterization of three novel marine species of genus Marivirga.</title>
        <authorList>
            <person name="Muhammad N."/>
            <person name="Kim S.-G."/>
        </authorList>
    </citation>
    <scope>NUCLEOTIDE SEQUENCE</scope>
    <source>
        <strain evidence="2">BKB1-2</strain>
    </source>
</reference>
<dbReference type="InterPro" id="IPR051781">
    <property type="entry name" value="Metallo-dep_Hydrolase"/>
</dbReference>
<dbReference type="RefSeq" id="WP_322347589.1">
    <property type="nucleotide sequence ID" value="NZ_CP129968.2"/>
</dbReference>
<dbReference type="Proteomes" id="UP001232019">
    <property type="component" value="Chromosome"/>
</dbReference>
<dbReference type="SUPFAM" id="SSF51338">
    <property type="entry name" value="Composite domain of metallo-dependent hydrolases"/>
    <property type="match status" value="1"/>
</dbReference>
<evidence type="ECO:0000313" key="2">
    <source>
        <dbReference type="EMBL" id="WNB18050.1"/>
    </source>
</evidence>
<organism evidence="2">
    <name type="scientific">Marivirga arenosa</name>
    <dbReference type="NCBI Taxonomy" id="3059076"/>
    <lineage>
        <taxon>Bacteria</taxon>
        <taxon>Pseudomonadati</taxon>
        <taxon>Bacteroidota</taxon>
        <taxon>Cytophagia</taxon>
        <taxon>Cytophagales</taxon>
        <taxon>Marivirgaceae</taxon>
        <taxon>Marivirga</taxon>
    </lineage>
</organism>
<evidence type="ECO:0000259" key="1">
    <source>
        <dbReference type="Pfam" id="PF01979"/>
    </source>
</evidence>
<dbReference type="KEGG" id="marp:QYS47_11530"/>
<dbReference type="GO" id="GO:0016810">
    <property type="term" value="F:hydrolase activity, acting on carbon-nitrogen (but not peptide) bonds"/>
    <property type="evidence" value="ECO:0007669"/>
    <property type="project" value="InterPro"/>
</dbReference>
<gene>
    <name evidence="2" type="ORF">QYS47_11530</name>
</gene>
<feature type="domain" description="Amidohydrolase-related" evidence="1">
    <location>
        <begin position="99"/>
        <end position="262"/>
    </location>
</feature>
<dbReference type="Gene3D" id="2.30.40.10">
    <property type="entry name" value="Urease, subunit C, domain 1"/>
    <property type="match status" value="1"/>
</dbReference>